<evidence type="ECO:0000313" key="4">
    <source>
        <dbReference type="WBParaSite" id="MhA1_Contig1118.frz3.gene7"/>
    </source>
</evidence>
<evidence type="ECO:0000256" key="1">
    <source>
        <dbReference type="ARBA" id="ARBA00022734"/>
    </source>
</evidence>
<dbReference type="OMA" id="CITIAGY"/>
<dbReference type="Pfam" id="PF00337">
    <property type="entry name" value="Gal-bind_lectin"/>
    <property type="match status" value="1"/>
</dbReference>
<dbReference type="Gene3D" id="2.60.120.200">
    <property type="match status" value="2"/>
</dbReference>
<organism evidence="3 4">
    <name type="scientific">Meloidogyne hapla</name>
    <name type="common">Root-knot nematode worm</name>
    <dbReference type="NCBI Taxonomy" id="6305"/>
    <lineage>
        <taxon>Eukaryota</taxon>
        <taxon>Metazoa</taxon>
        <taxon>Ecdysozoa</taxon>
        <taxon>Nematoda</taxon>
        <taxon>Chromadorea</taxon>
        <taxon>Rhabditida</taxon>
        <taxon>Tylenchina</taxon>
        <taxon>Tylenchomorpha</taxon>
        <taxon>Tylenchoidea</taxon>
        <taxon>Meloidogynidae</taxon>
        <taxon>Meloidogyninae</taxon>
        <taxon>Meloidogyne</taxon>
    </lineage>
</organism>
<reference evidence="4" key="1">
    <citation type="submission" date="2016-11" db="UniProtKB">
        <authorList>
            <consortium name="WormBaseParasite"/>
        </authorList>
    </citation>
    <scope>IDENTIFICATION</scope>
</reference>
<dbReference type="WBParaSite" id="MhA1_Contig1118.frz3.gene7">
    <property type="protein sequence ID" value="MhA1_Contig1118.frz3.gene7"/>
    <property type="gene ID" value="MhA1_Contig1118.frz3.gene7"/>
</dbReference>
<accession>A0A1I8AZE3</accession>
<keyword evidence="1" id="KW-0430">Lectin</keyword>
<keyword evidence="3" id="KW-1185">Reference proteome</keyword>
<dbReference type="AlphaFoldDB" id="A0A1I8AZE3"/>
<evidence type="ECO:0000313" key="3">
    <source>
        <dbReference type="Proteomes" id="UP000095281"/>
    </source>
</evidence>
<dbReference type="GO" id="GO:0030246">
    <property type="term" value="F:carbohydrate binding"/>
    <property type="evidence" value="ECO:0007669"/>
    <property type="project" value="UniProtKB-KW"/>
</dbReference>
<dbReference type="SUPFAM" id="SSF49899">
    <property type="entry name" value="Concanavalin A-like lectins/glucanases"/>
    <property type="match status" value="1"/>
</dbReference>
<dbReference type="PROSITE" id="PS51304">
    <property type="entry name" value="GALECTIN"/>
    <property type="match status" value="1"/>
</dbReference>
<protein>
    <submittedName>
        <fullName evidence="4">Galectin domain-containing protein</fullName>
    </submittedName>
</protein>
<dbReference type="Proteomes" id="UP000095281">
    <property type="component" value="Unplaced"/>
</dbReference>
<feature type="domain" description="Galectin" evidence="2">
    <location>
        <begin position="1"/>
        <end position="92"/>
    </location>
</feature>
<dbReference type="InterPro" id="IPR013320">
    <property type="entry name" value="ConA-like_dom_sf"/>
</dbReference>
<sequence>MRSKLLGGRWTKAKKHNNLIGQPGVEFKVTIHVEEYRFGIQVNDGMEYIYYNYTAPPWMVNWIMKEKYICNGIVKDLKPKLKKGQIISLVFLINEGKFEIYYADEEIYKYEHKLPVWAIQYIVAGCDDDFDCIKAEGFLSDGGHPDEMDCPEGVTTCYVSGDIKKGDGTVSGANHFSSQGCGECPVPSIPCRSCDSDFCNDDKFFTDVNYCWEKEEVVEACKGKSECYYAVIDDNRVEQGCNDTITWNETNIQIIKCSMPICNTKALYDKTLFCLNRGKDDLETKKARDKCYDEICFVHRHWVDGKLEQGCGKCPKNIPETDCITCTTKFCNEENKVKKFCWDDNTVDKKCKTSFDDYCFAERKQNNKYEYSGCGKCPPTLACKSCKENLCNDGKNIPNNFCLNSDGKSAMDCDDYECYINLDGETGCGTCDKNKKDSPCVDCKELNCNTKDMINNALFCNVKEENENEKKGNRKCLELCFISVDLNKVKDEVQDFKKYTKQGCGKCSSFNKIPCRICNTKFCNSEKFFKKVNFCWVKEKVIECEINERNCYYALNKENEVIQGCGKGLENKLNLLNVNCVGNLCNTKELFDKTLFCLNKEKYKNEQKNVLCNQKCFVWRHLDGNLEQGCGECPKNLNSTECQTCDKQNFCNEENLVNKHCYTNEGENCKIKFSDNCFMARNETNGVSKGCGECNNLKFCKKCNGNLCNDGKDLPFYCFNQNKEKECKESYCYIANNKDSTGILESNCGKCPEEIQINCAQCNNTPLCNTEKLLKNSFYCLEFTEVMAETMPSYIGCESQCFVERKSGQLIQGCKPCKINQTREECFNCNTNYCNEENKVHKQCWVKNKKLCNSSHNSYCFMERNSTNEINKGCDNCSTLACKKCYNNRCNNWKDIPYYCYSFNGTTKIVKECSFTEPDCYILKINNNKERKQNVFHYNCGKCPASNEEFKDDSHLSKNINKTNINSLQCVECNKGPLCNTEEFFEKQLFCWEKLANELEKTKTTRICESQCFVYRDGNGNVTQNCGECPKDSSIDCAICTEKYCNVERLVRKQCYLTNGNICKTSFDDFCFMERNSKNEIIKGCGNCTNNSLACRKCLGNRCNDWKDKPYFCYSNESSNGVKECSESDCHIIELKNKGK</sequence>
<name>A0A1I8AZE3_MELHA</name>
<proteinExistence type="predicted"/>
<dbReference type="InterPro" id="IPR001079">
    <property type="entry name" value="Galectin_CRD"/>
</dbReference>
<evidence type="ECO:0000259" key="2">
    <source>
        <dbReference type="PROSITE" id="PS51304"/>
    </source>
</evidence>